<keyword evidence="3" id="KW-1185">Reference proteome</keyword>
<dbReference type="AlphaFoldDB" id="A0A9W8X207"/>
<proteinExistence type="predicted"/>
<evidence type="ECO:0000313" key="3">
    <source>
        <dbReference type="Proteomes" id="UP001140562"/>
    </source>
</evidence>
<feature type="region of interest" description="Disordered" evidence="1">
    <location>
        <begin position="1"/>
        <end position="114"/>
    </location>
</feature>
<gene>
    <name evidence="2" type="ORF">N0V87_004160</name>
</gene>
<protein>
    <recommendedName>
        <fullName evidence="4">Tafazzin</fullName>
    </recommendedName>
</protein>
<feature type="compositionally biased region" description="Low complexity" evidence="1">
    <location>
        <begin position="19"/>
        <end position="33"/>
    </location>
</feature>
<evidence type="ECO:0000313" key="2">
    <source>
        <dbReference type="EMBL" id="KAJ4338183.1"/>
    </source>
</evidence>
<sequence>MPKKHVPAYTKAKPTYVHPSLQSSRASSSSAPSEPQTVNQRIQQLRREQAPRATQEQRDELASVVSSRTVPPDLRRILHIPEVNAPKPKAGLRSRRATGGARPPPGPAAPTSWLLSSRHAPDYARKMRRQQSAGERGAPKFCLLARETDVEYKRLPPDQSLAHCCLRVFALHWEELAEFEQHYLPTIPIPLREALLSYLAAFGVKNCLDLRSFRILFQNEEGTGTSGWDEVRLLDFTGLLNEAFTLADLGKCLKRHSTQVPNVETLQIDESKIKGKGKEAEVVDSWEEEAEDTSGTQAVLTAALVTPYFANLSRLSLARPGAWASWPELLKISPNLNKVTHLSLAYWPRPSTTPNAATTSMVSNITTVSLGGSHFYSDLDDDWQEASNILRRFSVNTYSLQWLDLEGCFWLKALSWRSDALLSVSRSDHDPEEWKYHTASPGPDWNDAWRRIKYLNFFQGWIPADTQSLQNIPAGMVPVQLMRWLRENKDDDDVSWKLNTHETGHAVSEWISREKMARGVRQEILGARRVGEGAWCRIDHGWGTPSESKAS</sequence>
<dbReference type="OrthoDB" id="193467at2759"/>
<feature type="compositionally biased region" description="Basic and acidic residues" evidence="1">
    <location>
        <begin position="45"/>
        <end position="61"/>
    </location>
</feature>
<reference evidence="2" key="1">
    <citation type="submission" date="2022-10" db="EMBL/GenBank/DDBJ databases">
        <title>Tapping the CABI collections for fungal endophytes: first genome assemblies for Collariella, Neodidymelliopsis, Ascochyta clinopodiicola, Didymella pomorum, Didymosphaeria variabile, Neocosmospora piperis and Neocucurbitaria cava.</title>
        <authorList>
            <person name="Hill R."/>
        </authorList>
    </citation>
    <scope>NUCLEOTIDE SEQUENCE</scope>
    <source>
        <strain evidence="2">IMI 360193</strain>
    </source>
</reference>
<feature type="compositionally biased region" description="Polar residues" evidence="1">
    <location>
        <begin position="34"/>
        <end position="43"/>
    </location>
</feature>
<accession>A0A9W8X207</accession>
<name>A0A9W8X207_9PLEO</name>
<dbReference type="EMBL" id="JAPEUV010000032">
    <property type="protein sequence ID" value="KAJ4338183.1"/>
    <property type="molecule type" value="Genomic_DNA"/>
</dbReference>
<evidence type="ECO:0008006" key="4">
    <source>
        <dbReference type="Google" id="ProtNLM"/>
    </source>
</evidence>
<dbReference type="Proteomes" id="UP001140562">
    <property type="component" value="Unassembled WGS sequence"/>
</dbReference>
<evidence type="ECO:0000256" key="1">
    <source>
        <dbReference type="SAM" id="MobiDB-lite"/>
    </source>
</evidence>
<comment type="caution">
    <text evidence="2">The sequence shown here is derived from an EMBL/GenBank/DDBJ whole genome shotgun (WGS) entry which is preliminary data.</text>
</comment>
<organism evidence="2 3">
    <name type="scientific">Didymella glomerata</name>
    <dbReference type="NCBI Taxonomy" id="749621"/>
    <lineage>
        <taxon>Eukaryota</taxon>
        <taxon>Fungi</taxon>
        <taxon>Dikarya</taxon>
        <taxon>Ascomycota</taxon>
        <taxon>Pezizomycotina</taxon>
        <taxon>Dothideomycetes</taxon>
        <taxon>Pleosporomycetidae</taxon>
        <taxon>Pleosporales</taxon>
        <taxon>Pleosporineae</taxon>
        <taxon>Didymellaceae</taxon>
        <taxon>Didymella</taxon>
    </lineage>
</organism>